<accession>A0ABU9RPL6</accession>
<dbReference type="InterPro" id="IPR051164">
    <property type="entry name" value="NmrA-like_oxidored"/>
</dbReference>
<name>A0ABU9RPL6_9BURK</name>
<dbReference type="EMBL" id="JAYMRV010000003">
    <property type="protein sequence ID" value="MEM5421965.1"/>
    <property type="molecule type" value="Genomic_DNA"/>
</dbReference>
<dbReference type="Gene3D" id="3.40.50.720">
    <property type="entry name" value="NAD(P)-binding Rossmann-like Domain"/>
    <property type="match status" value="1"/>
</dbReference>
<reference evidence="4 5" key="1">
    <citation type="submission" date="2024-01" db="EMBL/GenBank/DDBJ databases">
        <title>The diversity of rhizobia nodulating Mimosa spp. in eleven states of Brazil covering several biomes is determined by host plant, location, and edaphic factors.</title>
        <authorList>
            <person name="Rouws L."/>
            <person name="Barauna A."/>
            <person name="Beukes C."/>
            <person name="De Faria S.M."/>
            <person name="Gross E."/>
            <person name="Dos Reis Junior F.B."/>
            <person name="Simon M."/>
            <person name="Maluk M."/>
            <person name="Odee D.W."/>
            <person name="Kenicer G."/>
            <person name="Young J.P.W."/>
            <person name="Reis V.M."/>
            <person name="Zilli J."/>
            <person name="James E.K."/>
        </authorList>
    </citation>
    <scope>NUCLEOTIDE SEQUENCE [LARGE SCALE GENOMIC DNA]</scope>
    <source>
        <strain evidence="4 5">JPY167</strain>
    </source>
</reference>
<sequence length="320" mass="34264">MSVNPKTGGPVSGNRVGGNPVLVFGATGQQGGAVASALRANGWAVRAFVRDPASARAKSLASLGADMAVGDLADSASIRRAMKGIYGVFSVQPSSGQGAVYGVSDEEEIRYGKAIADIALESGVEHLVYTSVNAAGEEKTGMGHFDSKSEIEAHIRRLDLNSTIVRPAGFMEMLMLPGMGLDKDIFTFFLREEQRGQIIAVQDIGKIVATIFSAPERYVGRTIEIAGDELTAARLRESLSRAAGTPIAYHRFADILLEQDPFLGRLASLIDEDRLTGHADIRALDREFGPLLRFDEWLAGPGKPLLEDARRANDAPIALR</sequence>
<comment type="similarity">
    <text evidence="1">Belongs to the NmrA-type oxidoreductase family.</text>
</comment>
<dbReference type="Gene3D" id="3.90.25.10">
    <property type="entry name" value="UDP-galactose 4-epimerase, domain 1"/>
    <property type="match status" value="1"/>
</dbReference>
<feature type="domain" description="NmrA-like" evidence="3">
    <location>
        <begin position="21"/>
        <end position="259"/>
    </location>
</feature>
<evidence type="ECO:0000256" key="2">
    <source>
        <dbReference type="ARBA" id="ARBA00022857"/>
    </source>
</evidence>
<evidence type="ECO:0000313" key="5">
    <source>
        <dbReference type="Proteomes" id="UP001489897"/>
    </source>
</evidence>
<dbReference type="PANTHER" id="PTHR42748:SF7">
    <property type="entry name" value="NMRA LIKE REDOX SENSOR 1-RELATED"/>
    <property type="match status" value="1"/>
</dbReference>
<dbReference type="InterPro" id="IPR008030">
    <property type="entry name" value="NmrA-like"/>
</dbReference>
<evidence type="ECO:0000313" key="4">
    <source>
        <dbReference type="EMBL" id="MEM5421965.1"/>
    </source>
</evidence>
<dbReference type="Proteomes" id="UP001489897">
    <property type="component" value="Unassembled WGS sequence"/>
</dbReference>
<dbReference type="SUPFAM" id="SSF51735">
    <property type="entry name" value="NAD(P)-binding Rossmann-fold domains"/>
    <property type="match status" value="1"/>
</dbReference>
<dbReference type="Pfam" id="PF05368">
    <property type="entry name" value="NmrA"/>
    <property type="match status" value="1"/>
</dbReference>
<proteinExistence type="inferred from homology"/>
<dbReference type="InterPro" id="IPR036291">
    <property type="entry name" value="NAD(P)-bd_dom_sf"/>
</dbReference>
<dbReference type="CDD" id="cd05251">
    <property type="entry name" value="NmrA_like_SDR_a"/>
    <property type="match status" value="1"/>
</dbReference>
<keyword evidence="5" id="KW-1185">Reference proteome</keyword>
<evidence type="ECO:0000256" key="1">
    <source>
        <dbReference type="ARBA" id="ARBA00006328"/>
    </source>
</evidence>
<dbReference type="RefSeq" id="WP_342947046.1">
    <property type="nucleotide sequence ID" value="NZ_JAYMRV010000003.1"/>
</dbReference>
<keyword evidence="2" id="KW-0521">NADP</keyword>
<comment type="caution">
    <text evidence="4">The sequence shown here is derived from an EMBL/GenBank/DDBJ whole genome shotgun (WGS) entry which is preliminary data.</text>
</comment>
<evidence type="ECO:0000259" key="3">
    <source>
        <dbReference type="Pfam" id="PF05368"/>
    </source>
</evidence>
<gene>
    <name evidence="4" type="ORF">VSR73_12940</name>
</gene>
<organism evidence="4 5">
    <name type="scientific">Paraburkholderia ferrariae</name>
    <dbReference type="NCBI Taxonomy" id="386056"/>
    <lineage>
        <taxon>Bacteria</taxon>
        <taxon>Pseudomonadati</taxon>
        <taxon>Pseudomonadota</taxon>
        <taxon>Betaproteobacteria</taxon>
        <taxon>Burkholderiales</taxon>
        <taxon>Burkholderiaceae</taxon>
        <taxon>Paraburkholderia</taxon>
    </lineage>
</organism>
<dbReference type="PANTHER" id="PTHR42748">
    <property type="entry name" value="NITROGEN METABOLITE REPRESSION PROTEIN NMRA FAMILY MEMBER"/>
    <property type="match status" value="1"/>
</dbReference>
<protein>
    <submittedName>
        <fullName evidence="4">NmrA/HSCARG family protein</fullName>
    </submittedName>
</protein>